<evidence type="ECO:0000313" key="2">
    <source>
        <dbReference type="EMBL" id="EFN71012.1"/>
    </source>
</evidence>
<dbReference type="EMBL" id="GL437123">
    <property type="protein sequence ID" value="EFN71012.1"/>
    <property type="molecule type" value="Genomic_DNA"/>
</dbReference>
<keyword evidence="1" id="KW-1133">Transmembrane helix</keyword>
<dbReference type="InParanoid" id="E2A6C7"/>
<evidence type="ECO:0000313" key="3">
    <source>
        <dbReference type="Proteomes" id="UP000000311"/>
    </source>
</evidence>
<proteinExistence type="predicted"/>
<evidence type="ECO:0000256" key="1">
    <source>
        <dbReference type="SAM" id="Phobius"/>
    </source>
</evidence>
<dbReference type="Proteomes" id="UP000000311">
    <property type="component" value="Unassembled WGS sequence"/>
</dbReference>
<organism evidence="3">
    <name type="scientific">Camponotus floridanus</name>
    <name type="common">Florida carpenter ant</name>
    <dbReference type="NCBI Taxonomy" id="104421"/>
    <lineage>
        <taxon>Eukaryota</taxon>
        <taxon>Metazoa</taxon>
        <taxon>Ecdysozoa</taxon>
        <taxon>Arthropoda</taxon>
        <taxon>Hexapoda</taxon>
        <taxon>Insecta</taxon>
        <taxon>Pterygota</taxon>
        <taxon>Neoptera</taxon>
        <taxon>Endopterygota</taxon>
        <taxon>Hymenoptera</taxon>
        <taxon>Apocrita</taxon>
        <taxon>Aculeata</taxon>
        <taxon>Formicoidea</taxon>
        <taxon>Formicidae</taxon>
        <taxon>Formicinae</taxon>
        <taxon>Camponotus</taxon>
    </lineage>
</organism>
<reference evidence="2 3" key="1">
    <citation type="journal article" date="2010" name="Science">
        <title>Genomic comparison of the ants Camponotus floridanus and Harpegnathos saltator.</title>
        <authorList>
            <person name="Bonasio R."/>
            <person name="Zhang G."/>
            <person name="Ye C."/>
            <person name="Mutti N.S."/>
            <person name="Fang X."/>
            <person name="Qin N."/>
            <person name="Donahue G."/>
            <person name="Yang P."/>
            <person name="Li Q."/>
            <person name="Li C."/>
            <person name="Zhang P."/>
            <person name="Huang Z."/>
            <person name="Berger S.L."/>
            <person name="Reinberg D."/>
            <person name="Wang J."/>
            <person name="Liebig J."/>
        </authorList>
    </citation>
    <scope>NUCLEOTIDE SEQUENCE [LARGE SCALE GENOMIC DNA]</scope>
    <source>
        <strain evidence="3">C129</strain>
    </source>
</reference>
<feature type="transmembrane region" description="Helical" evidence="1">
    <location>
        <begin position="113"/>
        <end position="133"/>
    </location>
</feature>
<keyword evidence="1" id="KW-0812">Transmembrane</keyword>
<keyword evidence="1" id="KW-0472">Membrane</keyword>
<dbReference type="AlphaFoldDB" id="E2A6C7"/>
<gene>
    <name evidence="2" type="ORF">EAG_09902</name>
</gene>
<keyword evidence="3" id="KW-1185">Reference proteome</keyword>
<protein>
    <submittedName>
        <fullName evidence="2">Uncharacterized protein</fullName>
    </submittedName>
</protein>
<accession>E2A6C7</accession>
<sequence length="529" mass="59389">MQGHTAIEYERFSRSNKRDCYDHLGVSWTSKIEIANPVFYPRAENSVTRAMFTSFDAKFTRSRDSLREGVKIINELSSVVDMFELRFVTFAIIRSSKKIRFVEEGLPASRTAGIFETTASIIIFIIVMAYVLWRVFMKKYCKVRLGIRNVPSQKFILNITKQDVGCLVPRRSTPVEFDYPPVGVVGDDVDVDDNERKTSSRMPVFPSTLVRSAESPDGDFDITALGVAERNGSAAGPNPRDVSEQDIDSFLSQVVDGCSRDLKCLNDLRTARREGGCVNSIANTAKLLAYRVAKTLSYYLLSKSPQELRQIKDEERDEYPDMVLLESVCERTIVDCRLTKDATLWLRYLYNTSSFRTENSSTAQVSLGSPRYLLGRIRRAGGVYGNCGSCSLIISDVIYLDHGWLRGRWRVTTCTSMWTSCTPLYWSLTRGKIVASVRLASLLNINFAHFSKSIVRRLATIQRTNHLHIAGLGFINGRANALLAERRGSPMGVCEFIPLVSRRATAKSRGGMCNFSALGPKSPDEGEHF</sequence>
<name>E2A6C7_CAMFO</name>